<organism evidence="2 3">
    <name type="scientific">Candidatus Micrarchaeum acidiphilum ARMAN-2</name>
    <dbReference type="NCBI Taxonomy" id="425595"/>
    <lineage>
        <taxon>Archaea</taxon>
        <taxon>Candidatus Micrarchaeota</taxon>
        <taxon>Candidatus Micrarchaeia</taxon>
        <taxon>Candidatus Micrarchaeales</taxon>
        <taxon>Candidatus Micrarchaeaceae</taxon>
        <taxon>Candidatus Micrarchaeum</taxon>
    </lineage>
</organism>
<dbReference type="Gene3D" id="3.40.50.10400">
    <property type="entry name" value="Hypothetical protein PA1492"/>
    <property type="match status" value="1"/>
</dbReference>
<reference evidence="2 3" key="2">
    <citation type="journal article" date="2010" name="Proc. Natl. Acad. Sci. U.S.A.">
        <title>Enigmatic, ultrasmall, uncultivated Archaea.</title>
        <authorList>
            <person name="Baker B.J."/>
            <person name="Comolli L.R."/>
            <person name="Dick G.J."/>
            <person name="Hauser L.J."/>
            <person name="Hyatt D."/>
            <person name="Dill B.D."/>
            <person name="Land M.L."/>
            <person name="Verberkmoes N.C."/>
            <person name="Hettich R.L."/>
            <person name="Banfield J.F."/>
        </authorList>
    </citation>
    <scope>NUCLEOTIDE SEQUENCE [LARGE SCALE GENOMIC DNA]</scope>
    <source>
        <strain evidence="2">ARMAN-2</strain>
    </source>
</reference>
<dbReference type="SUPFAM" id="SSF52309">
    <property type="entry name" value="N-(deoxy)ribosyltransferase-like"/>
    <property type="match status" value="1"/>
</dbReference>
<feature type="domain" description="DUF7768" evidence="1">
    <location>
        <begin position="9"/>
        <end position="112"/>
    </location>
</feature>
<reference evidence="2 3" key="1">
    <citation type="journal article" date="2009" name="Genome Biol.">
        <title>Community-wide analysis of microbial genome sequence signatures.</title>
        <authorList>
            <person name="Dick G.J."/>
            <person name="Andersson A.F."/>
            <person name="Baker B.J."/>
            <person name="Simmons S.L."/>
            <person name="Thomas B.C."/>
            <person name="Yelton A.P."/>
            <person name="Banfield J.F."/>
        </authorList>
    </citation>
    <scope>NUCLEOTIDE SEQUENCE [LARGE SCALE GENOMIC DNA]</scope>
    <source>
        <strain evidence="2">ARMAN-2</strain>
    </source>
</reference>
<evidence type="ECO:0000259" key="1">
    <source>
        <dbReference type="Pfam" id="PF24963"/>
    </source>
</evidence>
<sequence>MEKSKRLAIYVAGPYTPQTNDIHDAARIANINTENAIRAGIEVLKKGHFPYIPHLSHYVHLRMKDGEALPKEAWYSLDMTWLAKCDALLYLAPSFGADAELKWAKEHGMEIFLRTEDIPDVSETATKEKAHHPQKVQIRR</sequence>
<dbReference type="AlphaFoldDB" id="C7DIS4"/>
<proteinExistence type="predicted"/>
<name>C7DIS4_MICA2</name>
<protein>
    <recommendedName>
        <fullName evidence="1">DUF7768 domain-containing protein</fullName>
    </recommendedName>
</protein>
<evidence type="ECO:0000313" key="3">
    <source>
        <dbReference type="Proteomes" id="UP000332487"/>
    </source>
</evidence>
<dbReference type="EMBL" id="GG697241">
    <property type="protein sequence ID" value="EET89848.1"/>
    <property type="molecule type" value="Genomic_DNA"/>
</dbReference>
<dbReference type="InterPro" id="IPR056670">
    <property type="entry name" value="DUF7768"/>
</dbReference>
<accession>C7DIS4</accession>
<gene>
    <name evidence="2" type="ORF">UNLARM2_0962</name>
</gene>
<evidence type="ECO:0000313" key="2">
    <source>
        <dbReference type="EMBL" id="EET89848.1"/>
    </source>
</evidence>
<dbReference type="Proteomes" id="UP000332487">
    <property type="component" value="Unassembled WGS sequence"/>
</dbReference>
<dbReference type="Pfam" id="PF24963">
    <property type="entry name" value="DUF7768"/>
    <property type="match status" value="1"/>
</dbReference>
<keyword evidence="3" id="KW-1185">Reference proteome</keyword>